<dbReference type="PANTHER" id="PTHR21599:SF0">
    <property type="entry name" value="GLYCERATE KINASE"/>
    <property type="match status" value="1"/>
</dbReference>
<proteinExistence type="inferred from homology"/>
<evidence type="ECO:0000256" key="2">
    <source>
        <dbReference type="ARBA" id="ARBA00022679"/>
    </source>
</evidence>
<dbReference type="EMBL" id="VORW01000005">
    <property type="protein sequence ID" value="TXE11312.1"/>
    <property type="molecule type" value="Genomic_DNA"/>
</dbReference>
<comment type="caution">
    <text evidence="5">The sequence shown here is derived from an EMBL/GenBank/DDBJ whole genome shotgun (WGS) entry which is preliminary data.</text>
</comment>
<keyword evidence="3 4" id="KW-0418">Kinase</keyword>
<evidence type="ECO:0000313" key="6">
    <source>
        <dbReference type="Proteomes" id="UP000321935"/>
    </source>
</evidence>
<dbReference type="SUPFAM" id="SSF110738">
    <property type="entry name" value="Glycerate kinase I"/>
    <property type="match status" value="1"/>
</dbReference>
<comment type="similarity">
    <text evidence="1 4">Belongs to the glycerate kinase type-1 family.</text>
</comment>
<dbReference type="PIRSF" id="PIRSF006078">
    <property type="entry name" value="GlxK"/>
    <property type="match status" value="1"/>
</dbReference>
<evidence type="ECO:0000256" key="4">
    <source>
        <dbReference type="PIRNR" id="PIRNR006078"/>
    </source>
</evidence>
<evidence type="ECO:0000313" key="5">
    <source>
        <dbReference type="EMBL" id="TXE11312.1"/>
    </source>
</evidence>
<dbReference type="InterPro" id="IPR018193">
    <property type="entry name" value="Glyc_kinase_flavodox-like_fold"/>
</dbReference>
<dbReference type="InterPro" id="IPR018197">
    <property type="entry name" value="Glycerate_kinase_RE-like"/>
</dbReference>
<name>A0A5C7B0D8_9BACT</name>
<dbReference type="Proteomes" id="UP000321935">
    <property type="component" value="Unassembled WGS sequence"/>
</dbReference>
<accession>A0A5C7B0D8</accession>
<organism evidence="5 6">
    <name type="scientific">Algoriphagus aquimarinus</name>
    <dbReference type="NCBI Taxonomy" id="237018"/>
    <lineage>
        <taxon>Bacteria</taxon>
        <taxon>Pseudomonadati</taxon>
        <taxon>Bacteroidota</taxon>
        <taxon>Cytophagia</taxon>
        <taxon>Cytophagales</taxon>
        <taxon>Cyclobacteriaceae</taxon>
        <taxon>Algoriphagus</taxon>
    </lineage>
</organism>
<evidence type="ECO:0000256" key="1">
    <source>
        <dbReference type="ARBA" id="ARBA00006284"/>
    </source>
</evidence>
<dbReference type="AlphaFoldDB" id="A0A5C7B0D8"/>
<dbReference type="Pfam" id="PF02595">
    <property type="entry name" value="Gly_kinase"/>
    <property type="match status" value="1"/>
</dbReference>
<keyword evidence="2 4" id="KW-0808">Transferase</keyword>
<sequence>MNVLISPNAFKGTMSAHDAGVIIQAYIQRKYPQVNTDLLPIADGGDGTCELLTEILGFEKKRTCTLDPFGRPVSCVYGWDHRSKKAYIDVSAASGIALLGNETLNPYVASSFGTGLLVRKAIDLGAEEIVLGLGGSATVDLGIGILAALGIEFLDESGRGLTQFSPNYLSKIRHIQKSPSIPKVKFSFLCDVKNTFFGNRGAIPVFGPQKGIQSSEFENYESVCKKVVQQLFDKQKKTFVDVQGFGAAGGISLGLSAFFETDIEFGSQYFFEKVKLESKVKWADLIITGEGRYDNQSADGKACFELMKMARNLSKKIILVTSGKEEGVEQFDQVLTLPDLDFSDPNYKIKSRENLQALLAKEFSLD</sequence>
<dbReference type="GO" id="GO:0008887">
    <property type="term" value="F:glycerate kinase activity"/>
    <property type="evidence" value="ECO:0007669"/>
    <property type="project" value="UniProtKB-UniRule"/>
</dbReference>
<dbReference type="RefSeq" id="WP_146917261.1">
    <property type="nucleotide sequence ID" value="NZ_VORW01000005.1"/>
</dbReference>
<dbReference type="Gene3D" id="3.40.50.10350">
    <property type="entry name" value="Glycerate kinase, domain 1"/>
    <property type="match status" value="1"/>
</dbReference>
<reference evidence="5 6" key="1">
    <citation type="submission" date="2019-08" db="EMBL/GenBank/DDBJ databases">
        <title>Genomes sequence of Algoriphagus aquimarinus ACAM450.</title>
        <authorList>
            <person name="Bowman J.P."/>
        </authorList>
    </citation>
    <scope>NUCLEOTIDE SEQUENCE [LARGE SCALE GENOMIC DNA]</scope>
    <source>
        <strain evidence="5 6">ACAM 450</strain>
    </source>
</reference>
<dbReference type="NCBIfam" id="TIGR00045">
    <property type="entry name" value="glycerate kinase"/>
    <property type="match status" value="1"/>
</dbReference>
<protein>
    <submittedName>
        <fullName evidence="5">Glycerate kinase</fullName>
    </submittedName>
</protein>
<dbReference type="Gene3D" id="3.90.1510.10">
    <property type="entry name" value="Glycerate kinase, domain 2"/>
    <property type="match status" value="1"/>
</dbReference>
<dbReference type="OrthoDB" id="9774290at2"/>
<dbReference type="InterPro" id="IPR036129">
    <property type="entry name" value="Glycerate_kinase_sf"/>
</dbReference>
<gene>
    <name evidence="5" type="ORF">ESV85_10295</name>
</gene>
<dbReference type="InterPro" id="IPR004381">
    <property type="entry name" value="Glycerate_kinase"/>
</dbReference>
<dbReference type="GO" id="GO:0031388">
    <property type="term" value="P:organic acid phosphorylation"/>
    <property type="evidence" value="ECO:0007669"/>
    <property type="project" value="UniProtKB-UniRule"/>
</dbReference>
<evidence type="ECO:0000256" key="3">
    <source>
        <dbReference type="ARBA" id="ARBA00022777"/>
    </source>
</evidence>
<dbReference type="PANTHER" id="PTHR21599">
    <property type="entry name" value="GLYCERATE KINASE"/>
    <property type="match status" value="1"/>
</dbReference>